<protein>
    <recommendedName>
        <fullName evidence="4">Replicative DNA helicase</fullName>
    </recommendedName>
</protein>
<keyword evidence="3" id="KW-1185">Reference proteome</keyword>
<dbReference type="KEGG" id="ppsc:EHS13_04185"/>
<gene>
    <name evidence="2" type="ORF">EHS13_04185</name>
</gene>
<dbReference type="AlphaFoldDB" id="A0A6B8RCD2"/>
<name>A0A6B8RCD2_9BACL</name>
<keyword evidence="1" id="KW-0175">Coiled coil</keyword>
<evidence type="ECO:0000313" key="3">
    <source>
        <dbReference type="Proteomes" id="UP000426246"/>
    </source>
</evidence>
<evidence type="ECO:0000256" key="1">
    <source>
        <dbReference type="SAM" id="Coils"/>
    </source>
</evidence>
<dbReference type="OrthoDB" id="2498762at2"/>
<sequence length="499" mass="59295">MNDRLDGFGERIKRLNPLWSLGKSMSLGSLNDYAPMLSLLLLLEVFYRELDSNQQRTRFDLMESAGQMIEGMKLGFEVLPEQVERLVEGLLWYKDPELQQPFIASYYDEKSAIMDTHTFRYLKEDRYASDWAKGGKTVYQLTEEALEIIFMSREWLQELEISIDQMYIQQQMKRGNFRKAQRGLDDLLARVRRLIQQELEYQEDIRRNPKMIFQQGIKLRSKREAEIKKQFDEEKLRFDELLHTLHRLSGTPTEEQRQLQDKIEQTRLVHDRFAQCVLQNMSLEIELRYKFPHLFWKQSNVTFRQTIWEDAIAKNGLPHPDAMSFVLQPLFSPQPDFIFPMDWIWQEQDMLGEQMLEQEPVDKNEVDEGNQPGRIVDWDEICQLWGPIMHEVVEYGSYSLSQLRDVSLEVQHAWTRQKEAIDLWLMFYGSSFMVPELDTEEKSSDERLLLLRWLLRKNGRMRELIGKQIIATIEPGKAMIRWKGVVITPFRIEIRSSPP</sequence>
<dbReference type="Proteomes" id="UP000426246">
    <property type="component" value="Chromosome"/>
</dbReference>
<dbReference type="RefSeq" id="WP_155699160.1">
    <property type="nucleotide sequence ID" value="NZ_CP034235.1"/>
</dbReference>
<dbReference type="EMBL" id="CP034235">
    <property type="protein sequence ID" value="QGQ94161.1"/>
    <property type="molecule type" value="Genomic_DNA"/>
</dbReference>
<organism evidence="2 3">
    <name type="scientific">Paenibacillus psychroresistens</name>
    <dbReference type="NCBI Taxonomy" id="1778678"/>
    <lineage>
        <taxon>Bacteria</taxon>
        <taxon>Bacillati</taxon>
        <taxon>Bacillota</taxon>
        <taxon>Bacilli</taxon>
        <taxon>Bacillales</taxon>
        <taxon>Paenibacillaceae</taxon>
        <taxon>Paenibacillus</taxon>
    </lineage>
</organism>
<evidence type="ECO:0000313" key="2">
    <source>
        <dbReference type="EMBL" id="QGQ94161.1"/>
    </source>
</evidence>
<feature type="coiled-coil region" evidence="1">
    <location>
        <begin position="177"/>
        <end position="204"/>
    </location>
</feature>
<evidence type="ECO:0008006" key="4">
    <source>
        <dbReference type="Google" id="ProtNLM"/>
    </source>
</evidence>
<reference evidence="3" key="1">
    <citation type="submission" date="2018-11" db="EMBL/GenBank/DDBJ databases">
        <title>Complete genome sequence of Paenibacillus sp. ML311-T8.</title>
        <authorList>
            <person name="Nam Y.-D."/>
            <person name="Kang J."/>
            <person name="Chung W.-H."/>
            <person name="Park Y.S."/>
        </authorList>
    </citation>
    <scope>NUCLEOTIDE SEQUENCE [LARGE SCALE GENOMIC DNA]</scope>
    <source>
        <strain evidence="3">ML311-T8</strain>
    </source>
</reference>
<accession>A0A6B8RCD2</accession>
<proteinExistence type="predicted"/>